<proteinExistence type="predicted"/>
<evidence type="ECO:0000313" key="2">
    <source>
        <dbReference type="Proteomes" id="UP000805649"/>
    </source>
</evidence>
<protein>
    <submittedName>
        <fullName evidence="1">Uncharacterized protein</fullName>
    </submittedName>
</protein>
<dbReference type="Proteomes" id="UP000805649">
    <property type="component" value="Unassembled WGS sequence"/>
</dbReference>
<accession>A0ACC3YF51</accession>
<reference evidence="1 2" key="1">
    <citation type="journal article" date="2020" name="Phytopathology">
        <title>Genome Sequence Resources of Colletotrichum truncatum, C. plurivorum, C. musicola, and C. sojae: Four Species Pathogenic to Soybean (Glycine max).</title>
        <authorList>
            <person name="Rogerio F."/>
            <person name="Boufleur T.R."/>
            <person name="Ciampi-Guillardi M."/>
            <person name="Sukno S.A."/>
            <person name="Thon M.R."/>
            <person name="Massola Junior N.S."/>
            <person name="Baroncelli R."/>
        </authorList>
    </citation>
    <scope>NUCLEOTIDE SEQUENCE [LARGE SCALE GENOMIC DNA]</scope>
    <source>
        <strain evidence="1 2">CMES1059</strain>
    </source>
</reference>
<name>A0ACC3YF51_COLTU</name>
<dbReference type="EMBL" id="VUJX02000011">
    <property type="protein sequence ID" value="KAL0930464.1"/>
    <property type="molecule type" value="Genomic_DNA"/>
</dbReference>
<gene>
    <name evidence="1" type="ORF">CTRU02_214539</name>
</gene>
<evidence type="ECO:0000313" key="1">
    <source>
        <dbReference type="EMBL" id="KAL0930464.1"/>
    </source>
</evidence>
<sequence length="115" mass="12332">MKTSIACLAASLLSTAFALPSAGNSAIEARAGKVKFNQYRNMADCQNDAGILYHAAPVSGRCYDIDDQTGAFFYNPGIFTQVHLYQNKGCSGASQKLSLRGSCLDRVGKGSIKMW</sequence>
<comment type="caution">
    <text evidence="1">The sequence shown here is derived from an EMBL/GenBank/DDBJ whole genome shotgun (WGS) entry which is preliminary data.</text>
</comment>
<keyword evidence="2" id="KW-1185">Reference proteome</keyword>
<organism evidence="1 2">
    <name type="scientific">Colletotrichum truncatum</name>
    <name type="common">Anthracnose fungus</name>
    <name type="synonym">Colletotrichum capsici</name>
    <dbReference type="NCBI Taxonomy" id="5467"/>
    <lineage>
        <taxon>Eukaryota</taxon>
        <taxon>Fungi</taxon>
        <taxon>Dikarya</taxon>
        <taxon>Ascomycota</taxon>
        <taxon>Pezizomycotina</taxon>
        <taxon>Sordariomycetes</taxon>
        <taxon>Hypocreomycetidae</taxon>
        <taxon>Glomerellales</taxon>
        <taxon>Glomerellaceae</taxon>
        <taxon>Colletotrichum</taxon>
        <taxon>Colletotrichum truncatum species complex</taxon>
    </lineage>
</organism>